<organism evidence="1 2">
    <name type="scientific">Pararhodospirillum oryzae</name>
    <dbReference type="NCBI Taxonomy" id="478448"/>
    <lineage>
        <taxon>Bacteria</taxon>
        <taxon>Pseudomonadati</taxon>
        <taxon>Pseudomonadota</taxon>
        <taxon>Alphaproteobacteria</taxon>
        <taxon>Rhodospirillales</taxon>
        <taxon>Rhodospirillaceae</taxon>
        <taxon>Pararhodospirillum</taxon>
    </lineage>
</organism>
<dbReference type="EMBL" id="BJZO01000069">
    <property type="protein sequence ID" value="GEO82286.1"/>
    <property type="molecule type" value="Genomic_DNA"/>
</dbReference>
<dbReference type="AlphaFoldDB" id="A0A512HA06"/>
<protein>
    <submittedName>
        <fullName evidence="1">Uncharacterized protein</fullName>
    </submittedName>
</protein>
<dbReference type="Proteomes" id="UP000321567">
    <property type="component" value="Unassembled WGS sequence"/>
</dbReference>
<evidence type="ECO:0000313" key="2">
    <source>
        <dbReference type="Proteomes" id="UP000321567"/>
    </source>
</evidence>
<dbReference type="OrthoDB" id="7366354at2"/>
<accession>A0A512HA06</accession>
<dbReference type="Pfam" id="PF11351">
    <property type="entry name" value="GTA_holin_3TM"/>
    <property type="match status" value="1"/>
</dbReference>
<dbReference type="InterPro" id="IPR021497">
    <property type="entry name" value="GTA_holin_3TM"/>
</dbReference>
<evidence type="ECO:0000313" key="1">
    <source>
        <dbReference type="EMBL" id="GEO82286.1"/>
    </source>
</evidence>
<comment type="caution">
    <text evidence="1">The sequence shown here is derived from an EMBL/GenBank/DDBJ whole genome shotgun (WGS) entry which is preliminary data.</text>
</comment>
<proteinExistence type="predicted"/>
<keyword evidence="2" id="KW-1185">Reference proteome</keyword>
<sequence>MIPLLIPAALALAKVAAPWLAGKILGDDAGAVAARVVDVAQAATGTATPEAALAAAQANPEAAARVQEALMDLEATLAREETARLQTINDTARAETRSEDAYVRRWRPTWGYVTAATWALQGLGVLACLTGAVAATLRGEVSAVTALLTGASDLAGALTLQWGVALTVLGVAVQSRTRDKQVAAGSPPPTVWETVTSLVGAGRGRKGGR</sequence>
<name>A0A512HA06_9PROT</name>
<gene>
    <name evidence="1" type="ORF">ROR02_24170</name>
</gene>
<dbReference type="RefSeq" id="WP_147164299.1">
    <property type="nucleotide sequence ID" value="NZ_BJZO01000069.1"/>
</dbReference>
<reference evidence="1 2" key="1">
    <citation type="submission" date="2019-07" db="EMBL/GenBank/DDBJ databases">
        <title>Whole genome shotgun sequence of Rhodospirillum oryzae NBRC 107573.</title>
        <authorList>
            <person name="Hosoyama A."/>
            <person name="Uohara A."/>
            <person name="Ohji S."/>
            <person name="Ichikawa N."/>
        </authorList>
    </citation>
    <scope>NUCLEOTIDE SEQUENCE [LARGE SCALE GENOMIC DNA]</scope>
    <source>
        <strain evidence="1 2">NBRC 107573</strain>
    </source>
</reference>